<feature type="non-terminal residue" evidence="2">
    <location>
        <position position="1"/>
    </location>
</feature>
<evidence type="ECO:0000313" key="2">
    <source>
        <dbReference type="EMBL" id="JAG09051.1"/>
    </source>
</evidence>
<organism evidence="2">
    <name type="scientific">Lygus hesperus</name>
    <name type="common">Western plant bug</name>
    <dbReference type="NCBI Taxonomy" id="30085"/>
    <lineage>
        <taxon>Eukaryota</taxon>
        <taxon>Metazoa</taxon>
        <taxon>Ecdysozoa</taxon>
        <taxon>Arthropoda</taxon>
        <taxon>Hexapoda</taxon>
        <taxon>Insecta</taxon>
        <taxon>Pterygota</taxon>
        <taxon>Neoptera</taxon>
        <taxon>Paraneoptera</taxon>
        <taxon>Hemiptera</taxon>
        <taxon>Heteroptera</taxon>
        <taxon>Panheteroptera</taxon>
        <taxon>Cimicomorpha</taxon>
        <taxon>Miridae</taxon>
        <taxon>Mirini</taxon>
        <taxon>Lygus</taxon>
    </lineage>
</organism>
<proteinExistence type="predicted"/>
<name>A0A0A9WNP8_LYGHE</name>
<dbReference type="AlphaFoldDB" id="A0A0A9WNP8"/>
<protein>
    <submittedName>
        <fullName evidence="2">Uncharacterized protein</fullName>
    </submittedName>
</protein>
<reference evidence="2" key="2">
    <citation type="submission" date="2014-07" db="EMBL/GenBank/DDBJ databases">
        <authorList>
            <person name="Hull J."/>
        </authorList>
    </citation>
    <scope>NUCLEOTIDE SEQUENCE</scope>
</reference>
<reference evidence="2" key="1">
    <citation type="journal article" date="2014" name="PLoS ONE">
        <title>Transcriptome-Based Identification of ABC Transporters in the Western Tarnished Plant Bug Lygus hesperus.</title>
        <authorList>
            <person name="Hull J.J."/>
            <person name="Chaney K."/>
            <person name="Geib S.M."/>
            <person name="Fabrick J.A."/>
            <person name="Brent C.S."/>
            <person name="Walsh D."/>
            <person name="Lavine L.C."/>
        </authorList>
    </citation>
    <scope>NUCLEOTIDE SEQUENCE</scope>
</reference>
<feature type="region of interest" description="Disordered" evidence="1">
    <location>
        <begin position="77"/>
        <end position="102"/>
    </location>
</feature>
<evidence type="ECO:0000256" key="1">
    <source>
        <dbReference type="SAM" id="MobiDB-lite"/>
    </source>
</evidence>
<feature type="compositionally biased region" description="Gly residues" evidence="1">
    <location>
        <begin position="86"/>
        <end position="102"/>
    </location>
</feature>
<dbReference type="EMBL" id="GBHO01034553">
    <property type="protein sequence ID" value="JAG09051.1"/>
    <property type="molecule type" value="Transcribed_RNA"/>
</dbReference>
<accession>A0A0A9WNP8</accession>
<sequence length="102" mass="11134">QKKIVMSEIVRQERFNELLSCEHPSCEQVHFIATNVIHVDENFEMSKWHGKNVVVMTKTLFVHDKISWDVSGNSGKQLFSSDAGTGPSGVGDAGGDGEAGES</sequence>
<feature type="non-terminal residue" evidence="2">
    <location>
        <position position="102"/>
    </location>
</feature>
<gene>
    <name evidence="2" type="ORF">CM83_12846</name>
</gene>